<dbReference type="RefSeq" id="XP_021866940.1">
    <property type="nucleotide sequence ID" value="XM_022011248.2"/>
</dbReference>
<dbReference type="PROSITE" id="PS51192">
    <property type="entry name" value="HELICASE_ATP_BIND_1"/>
    <property type="match status" value="1"/>
</dbReference>
<dbReference type="InterPro" id="IPR011545">
    <property type="entry name" value="DEAD/DEAH_box_helicase_dom"/>
</dbReference>
<evidence type="ECO:0000256" key="4">
    <source>
        <dbReference type="ARBA" id="ARBA00022801"/>
    </source>
</evidence>
<dbReference type="PANTHER" id="PTHR47959">
    <property type="entry name" value="ATP-DEPENDENT RNA HELICASE RHLE-RELATED"/>
    <property type="match status" value="1"/>
</dbReference>
<comment type="similarity">
    <text evidence="1">Belongs to the DEAD box helicase family. DDX21/DDX50 subfamily.</text>
</comment>
<dbReference type="EC" id="3.6.4.13" evidence="2"/>
<evidence type="ECO:0000256" key="10">
    <source>
        <dbReference type="PROSITE-ProRule" id="PRU00047"/>
    </source>
</evidence>
<feature type="domain" description="CCHC-type" evidence="12">
    <location>
        <begin position="761"/>
        <end position="775"/>
    </location>
</feature>
<evidence type="ECO:0000256" key="5">
    <source>
        <dbReference type="ARBA" id="ARBA00022806"/>
    </source>
</evidence>
<dbReference type="OrthoDB" id="4255at2759"/>
<protein>
    <recommendedName>
        <fullName evidence="2">RNA helicase</fullName>
        <ecNumber evidence="2">3.6.4.13</ecNumber>
    </recommendedName>
</protein>
<dbReference type="InterPro" id="IPR036875">
    <property type="entry name" value="Znf_CCHC_sf"/>
</dbReference>
<proteinExistence type="inferred from homology"/>
<dbReference type="KEGG" id="soe:110805629"/>
<feature type="domain" description="Helicase C-terminal" evidence="14">
    <location>
        <begin position="341"/>
        <end position="486"/>
    </location>
</feature>
<dbReference type="SUPFAM" id="SSF57756">
    <property type="entry name" value="Retrovirus zinc finger-like domains"/>
    <property type="match status" value="1"/>
</dbReference>
<sequence length="780" mass="84041">MASSSIVGVSSILYQTPSFQTPSTKFALSPALSLPFSASKPRVLKWVSSAIATPNSVLSEEAFKGIAGDFSKGSFDVSDEEFDEGDDLEFESEIEGSELSADELDVSKLGLPQKLVESLANRGITQLFPIQRAVLVPALEGRDIIARAKTGTGKTLAFGIPILKRVTEGSDVVPQRRTGRLPRVLVLAPTRELARQVEKEMKESAPYLNTVCVYGGVSYSAQQNSLSRGVDVVVGTPGRIIDLVTSNSLKLGEVEFLVLDEADQMLAVGFEEDVEVILERLPAQRQSMLFSATMPSWVKKLSRKYLNNPLTIDLVGDRDEKLAEGIKLHAISTTSTSKRTILSDVIMVYAKGGKTIVFTQTKRDADEVSLALSSIISSEALHGDISQHQRERTLNGFRQGKFAVLVATDVAARGLDIPNVDLIVHYELPNDPETFVHRSGRTGRAGKLGTAILMYTSNQRRTVRSLERDVGCKFEYISPPSVEEILESSVDQVVSTLGGVHSECIEFFTPTAQKLIDQQGTVALAAALAHMSGFAQLPSSKSLLSHEQGWITLQLTRDPGVSRGFMSARSVMGFLSDVYATAADQVGKIQLVADERAPGAVFDLPEEIAKQLLTKELPAGNSLAKISKLPPLQDDAPPSDNYGRFGRGGGRGGSSGRGGRSPRGWGGKSQDFDFDDDRRGGRSSSSRPSNRWSSNSRSSGDDSSNRWSSNSRSSGDDSSNRWSSNSKSSGDDWLIGGSGRRSSRSSSSFGNRDRGGFGGACFNCGQGGHKASDCPTKQSY</sequence>
<dbReference type="PROSITE" id="PS50158">
    <property type="entry name" value="ZF_CCHC"/>
    <property type="match status" value="1"/>
</dbReference>
<keyword evidence="5 16" id="KW-0347">Helicase</keyword>
<dbReference type="GO" id="GO:0003723">
    <property type="term" value="F:RNA binding"/>
    <property type="evidence" value="ECO:0007669"/>
    <property type="project" value="UniProtKB-KW"/>
</dbReference>
<dbReference type="FunFam" id="3.40.50.300:FF:000911">
    <property type="entry name" value="Nucleolar RNA helicase II"/>
    <property type="match status" value="1"/>
</dbReference>
<feature type="region of interest" description="Disordered" evidence="11">
    <location>
        <begin position="626"/>
        <end position="780"/>
    </location>
</feature>
<feature type="compositionally biased region" description="Gly residues" evidence="11">
    <location>
        <begin position="645"/>
        <end position="667"/>
    </location>
</feature>
<dbReference type="SMART" id="SM00490">
    <property type="entry name" value="HELICc"/>
    <property type="match status" value="1"/>
</dbReference>
<comment type="catalytic activity">
    <reaction evidence="9">
        <text>ATP + H2O = ADP + phosphate + H(+)</text>
        <dbReference type="Rhea" id="RHEA:13065"/>
        <dbReference type="ChEBI" id="CHEBI:15377"/>
        <dbReference type="ChEBI" id="CHEBI:15378"/>
        <dbReference type="ChEBI" id="CHEBI:30616"/>
        <dbReference type="ChEBI" id="CHEBI:43474"/>
        <dbReference type="ChEBI" id="CHEBI:456216"/>
        <dbReference type="EC" id="3.6.4.13"/>
    </reaction>
</comment>
<reference evidence="15" key="1">
    <citation type="journal article" date="2021" name="Nat. Commun.">
        <title>Genomic analyses provide insights into spinach domestication and the genetic basis of agronomic traits.</title>
        <authorList>
            <person name="Cai X."/>
            <person name="Sun X."/>
            <person name="Xu C."/>
            <person name="Sun H."/>
            <person name="Wang X."/>
            <person name="Ge C."/>
            <person name="Zhang Z."/>
            <person name="Wang Q."/>
            <person name="Fei Z."/>
            <person name="Jiao C."/>
            <person name="Wang Q."/>
        </authorList>
    </citation>
    <scope>NUCLEOTIDE SEQUENCE [LARGE SCALE GENOMIC DNA]</scope>
    <source>
        <strain evidence="15">cv. Varoflay</strain>
    </source>
</reference>
<dbReference type="InterPro" id="IPR001650">
    <property type="entry name" value="Helicase_C-like"/>
</dbReference>
<evidence type="ECO:0000313" key="16">
    <source>
        <dbReference type="RefSeq" id="XP_021866940.1"/>
    </source>
</evidence>
<dbReference type="Pfam" id="PF00270">
    <property type="entry name" value="DEAD"/>
    <property type="match status" value="1"/>
</dbReference>
<reference evidence="16" key="2">
    <citation type="submission" date="2025-08" db="UniProtKB">
        <authorList>
            <consortium name="RefSeq"/>
        </authorList>
    </citation>
    <scope>IDENTIFICATION</scope>
    <source>
        <tissue evidence="16">Leaf</tissue>
    </source>
</reference>
<feature type="compositionally biased region" description="Low complexity" evidence="11">
    <location>
        <begin position="682"/>
        <end position="698"/>
    </location>
</feature>
<evidence type="ECO:0000313" key="15">
    <source>
        <dbReference type="Proteomes" id="UP000813463"/>
    </source>
</evidence>
<dbReference type="SMART" id="SM00343">
    <property type="entry name" value="ZnF_C2HC"/>
    <property type="match status" value="1"/>
</dbReference>
<evidence type="ECO:0000256" key="11">
    <source>
        <dbReference type="SAM" id="MobiDB-lite"/>
    </source>
</evidence>
<evidence type="ECO:0000256" key="3">
    <source>
        <dbReference type="ARBA" id="ARBA00022741"/>
    </source>
</evidence>
<keyword evidence="6" id="KW-0067">ATP-binding</keyword>
<evidence type="ECO:0000259" key="14">
    <source>
        <dbReference type="PROSITE" id="PS51194"/>
    </source>
</evidence>
<keyword evidence="8" id="KW-0809">Transit peptide</keyword>
<dbReference type="GO" id="GO:0005829">
    <property type="term" value="C:cytosol"/>
    <property type="evidence" value="ECO:0000318"/>
    <property type="project" value="GO_Central"/>
</dbReference>
<gene>
    <name evidence="16" type="primary">LOC110805629</name>
</gene>
<dbReference type="InterPro" id="IPR044742">
    <property type="entry name" value="DEAD/DEAH_RhlB"/>
</dbReference>
<dbReference type="Pfam" id="PF00271">
    <property type="entry name" value="Helicase_C"/>
    <property type="match status" value="1"/>
</dbReference>
<dbReference type="InterPro" id="IPR050079">
    <property type="entry name" value="DEAD_box_RNA_helicase"/>
</dbReference>
<evidence type="ECO:0000256" key="2">
    <source>
        <dbReference type="ARBA" id="ARBA00012552"/>
    </source>
</evidence>
<dbReference type="Pfam" id="PF26142">
    <property type="entry name" value="DD_DDX21-DDX50"/>
    <property type="match status" value="1"/>
</dbReference>
<evidence type="ECO:0000256" key="7">
    <source>
        <dbReference type="ARBA" id="ARBA00022884"/>
    </source>
</evidence>
<dbReference type="CDD" id="cd00268">
    <property type="entry name" value="DEADc"/>
    <property type="match status" value="1"/>
</dbReference>
<dbReference type="PROSITE" id="PS51194">
    <property type="entry name" value="HELICASE_CTER"/>
    <property type="match status" value="1"/>
</dbReference>
<dbReference type="CDD" id="cd12938">
    <property type="entry name" value="GUCT_Hera"/>
    <property type="match status" value="1"/>
</dbReference>
<keyword evidence="7" id="KW-0694">RNA-binding</keyword>
<keyword evidence="10" id="KW-0479">Metal-binding</keyword>
<dbReference type="GO" id="GO:0003724">
    <property type="term" value="F:RNA helicase activity"/>
    <property type="evidence" value="ECO:0000318"/>
    <property type="project" value="GO_Central"/>
</dbReference>
<dbReference type="Gene3D" id="3.40.50.300">
    <property type="entry name" value="P-loop containing nucleotide triphosphate hydrolases"/>
    <property type="match status" value="2"/>
</dbReference>
<evidence type="ECO:0000259" key="12">
    <source>
        <dbReference type="PROSITE" id="PS50158"/>
    </source>
</evidence>
<dbReference type="InterPro" id="IPR012562">
    <property type="entry name" value="GUCT"/>
</dbReference>
<dbReference type="Proteomes" id="UP000813463">
    <property type="component" value="Chromosome 3"/>
</dbReference>
<evidence type="ECO:0000256" key="1">
    <source>
        <dbReference type="ARBA" id="ARBA00006517"/>
    </source>
</evidence>
<dbReference type="PANTHER" id="PTHR47959:SF1">
    <property type="entry name" value="ATP-DEPENDENT RNA HELICASE DBPA"/>
    <property type="match status" value="1"/>
</dbReference>
<dbReference type="GO" id="GO:0016787">
    <property type="term" value="F:hydrolase activity"/>
    <property type="evidence" value="ECO:0007669"/>
    <property type="project" value="UniProtKB-KW"/>
</dbReference>
<dbReference type="FunFam" id="3.40.50.300:FF:001060">
    <property type="entry name" value="ATP-dependent RNA helicase RhlE"/>
    <property type="match status" value="1"/>
</dbReference>
<dbReference type="GO" id="GO:0005524">
    <property type="term" value="F:ATP binding"/>
    <property type="evidence" value="ECO:0007669"/>
    <property type="project" value="UniProtKB-KW"/>
</dbReference>
<dbReference type="CDD" id="cd18787">
    <property type="entry name" value="SF2_C_DEAD"/>
    <property type="match status" value="1"/>
</dbReference>
<feature type="domain" description="Helicase ATP-binding" evidence="13">
    <location>
        <begin position="135"/>
        <end position="312"/>
    </location>
</feature>
<accession>A0A9R0KDK7</accession>
<keyword evidence="15" id="KW-1185">Reference proteome</keyword>
<evidence type="ECO:0000259" key="13">
    <source>
        <dbReference type="PROSITE" id="PS51192"/>
    </source>
</evidence>
<dbReference type="Pfam" id="PF08152">
    <property type="entry name" value="GUCT"/>
    <property type="match status" value="1"/>
</dbReference>
<dbReference type="InterPro" id="IPR014001">
    <property type="entry name" value="Helicase_ATP-bd"/>
</dbReference>
<dbReference type="GO" id="GO:0008270">
    <property type="term" value="F:zinc ion binding"/>
    <property type="evidence" value="ECO:0007669"/>
    <property type="project" value="UniProtKB-KW"/>
</dbReference>
<dbReference type="GO" id="GO:0006950">
    <property type="term" value="P:response to stress"/>
    <property type="evidence" value="ECO:0007669"/>
    <property type="project" value="UniProtKB-ARBA"/>
</dbReference>
<dbReference type="SUPFAM" id="SSF52540">
    <property type="entry name" value="P-loop containing nucleoside triphosphate hydrolases"/>
    <property type="match status" value="1"/>
</dbReference>
<evidence type="ECO:0000256" key="8">
    <source>
        <dbReference type="ARBA" id="ARBA00022946"/>
    </source>
</evidence>
<dbReference type="InterPro" id="IPR059027">
    <property type="entry name" value="DD_DDX21-DDX50"/>
</dbReference>
<dbReference type="GeneID" id="110805629"/>
<keyword evidence="4" id="KW-0378">Hydrolase</keyword>
<organism evidence="15 16">
    <name type="scientific">Spinacia oleracea</name>
    <name type="common">Spinach</name>
    <dbReference type="NCBI Taxonomy" id="3562"/>
    <lineage>
        <taxon>Eukaryota</taxon>
        <taxon>Viridiplantae</taxon>
        <taxon>Streptophyta</taxon>
        <taxon>Embryophyta</taxon>
        <taxon>Tracheophyta</taxon>
        <taxon>Spermatophyta</taxon>
        <taxon>Magnoliopsida</taxon>
        <taxon>eudicotyledons</taxon>
        <taxon>Gunneridae</taxon>
        <taxon>Pentapetalae</taxon>
        <taxon>Caryophyllales</taxon>
        <taxon>Chenopodiaceae</taxon>
        <taxon>Chenopodioideae</taxon>
        <taxon>Anserineae</taxon>
        <taxon>Spinacia</taxon>
    </lineage>
</organism>
<name>A0A9R0KDK7_SPIOL</name>
<keyword evidence="10" id="KW-0863">Zinc-finger</keyword>
<dbReference type="Pfam" id="PF00098">
    <property type="entry name" value="zf-CCHC"/>
    <property type="match status" value="1"/>
</dbReference>
<dbReference type="SMR" id="A0A9R0KDK7"/>
<dbReference type="Gene3D" id="4.10.60.10">
    <property type="entry name" value="Zinc finger, CCHC-type"/>
    <property type="match status" value="1"/>
</dbReference>
<dbReference type="AlphaFoldDB" id="A0A9R0KDK7"/>
<dbReference type="SMART" id="SM00487">
    <property type="entry name" value="DEXDc"/>
    <property type="match status" value="1"/>
</dbReference>
<keyword evidence="3" id="KW-0547">Nucleotide-binding</keyword>
<evidence type="ECO:0000256" key="9">
    <source>
        <dbReference type="ARBA" id="ARBA00047984"/>
    </source>
</evidence>
<keyword evidence="10" id="KW-0862">Zinc</keyword>
<evidence type="ECO:0000256" key="6">
    <source>
        <dbReference type="ARBA" id="ARBA00022840"/>
    </source>
</evidence>
<feature type="compositionally biased region" description="Low complexity" evidence="11">
    <location>
        <begin position="720"/>
        <end position="733"/>
    </location>
</feature>
<dbReference type="InterPro" id="IPR027417">
    <property type="entry name" value="P-loop_NTPase"/>
</dbReference>
<dbReference type="InterPro" id="IPR001878">
    <property type="entry name" value="Znf_CCHC"/>
</dbReference>